<comment type="caution">
    <text evidence="2">The sequence shown here is derived from an EMBL/GenBank/DDBJ whole genome shotgun (WGS) entry which is preliminary data.</text>
</comment>
<keyword evidence="3" id="KW-1185">Reference proteome</keyword>
<dbReference type="Gene3D" id="3.40.630.30">
    <property type="match status" value="1"/>
</dbReference>
<dbReference type="RefSeq" id="WP_284327978.1">
    <property type="nucleotide sequence ID" value="NZ_BSUN01000001.1"/>
</dbReference>
<protein>
    <recommendedName>
        <fullName evidence="1">N-acetyltransferase domain-containing protein</fullName>
    </recommendedName>
</protein>
<accession>A0ABQ6ICH3</accession>
<dbReference type="PROSITE" id="PS51186">
    <property type="entry name" value="GNAT"/>
    <property type="match status" value="1"/>
</dbReference>
<dbReference type="Pfam" id="PF00583">
    <property type="entry name" value="Acetyltransf_1"/>
    <property type="match status" value="1"/>
</dbReference>
<name>A0ABQ6ICH3_9MICO</name>
<dbReference type="SUPFAM" id="SSF55729">
    <property type="entry name" value="Acyl-CoA N-acyltransferases (Nat)"/>
    <property type="match status" value="1"/>
</dbReference>
<dbReference type="Proteomes" id="UP001157125">
    <property type="component" value="Unassembled WGS sequence"/>
</dbReference>
<dbReference type="InterPro" id="IPR016181">
    <property type="entry name" value="Acyl_CoA_acyltransferase"/>
</dbReference>
<evidence type="ECO:0000313" key="2">
    <source>
        <dbReference type="EMBL" id="GMA35435.1"/>
    </source>
</evidence>
<gene>
    <name evidence="2" type="ORF">GCM10025876_16390</name>
</gene>
<feature type="domain" description="N-acetyltransferase" evidence="1">
    <location>
        <begin position="26"/>
        <end position="218"/>
    </location>
</feature>
<proteinExistence type="predicted"/>
<evidence type="ECO:0000313" key="3">
    <source>
        <dbReference type="Proteomes" id="UP001157125"/>
    </source>
</evidence>
<reference evidence="3" key="1">
    <citation type="journal article" date="2019" name="Int. J. Syst. Evol. Microbiol.">
        <title>The Global Catalogue of Microorganisms (GCM) 10K type strain sequencing project: providing services to taxonomists for standard genome sequencing and annotation.</title>
        <authorList>
            <consortium name="The Broad Institute Genomics Platform"/>
            <consortium name="The Broad Institute Genome Sequencing Center for Infectious Disease"/>
            <person name="Wu L."/>
            <person name="Ma J."/>
        </authorList>
    </citation>
    <scope>NUCLEOTIDE SEQUENCE [LARGE SCALE GENOMIC DNA]</scope>
    <source>
        <strain evidence="3">NBRC 112299</strain>
    </source>
</reference>
<dbReference type="EMBL" id="BSUN01000001">
    <property type="protein sequence ID" value="GMA35435.1"/>
    <property type="molecule type" value="Genomic_DNA"/>
</dbReference>
<evidence type="ECO:0000259" key="1">
    <source>
        <dbReference type="PROSITE" id="PS51186"/>
    </source>
</evidence>
<organism evidence="2 3">
    <name type="scientific">Demequina litorisediminis</name>
    <dbReference type="NCBI Taxonomy" id="1849022"/>
    <lineage>
        <taxon>Bacteria</taxon>
        <taxon>Bacillati</taxon>
        <taxon>Actinomycetota</taxon>
        <taxon>Actinomycetes</taxon>
        <taxon>Micrococcales</taxon>
        <taxon>Demequinaceae</taxon>
        <taxon>Demequina</taxon>
    </lineage>
</organism>
<dbReference type="InterPro" id="IPR000182">
    <property type="entry name" value="GNAT_dom"/>
</dbReference>
<sequence length="224" mass="24209">MAGSGGVTSVIAFADATLAARAALGDVFRRASEDSPAGALWGDAASEAAVYLDPYVEHEPESLLLALVDDRVVGYLAGSLGPASFPSESALIDAAIREHRLMRRRDTRRFFIRALRDSAAAAVRRRPTARALEDPRWPAHLHIDLVPEARGRGVGDALMRAWAARLEEAGVGCYLQTQVENARARRFFARHGYVEFGPPALIPGLRVDGAVSWQVTMVNPAPRA</sequence>